<dbReference type="AlphaFoldDB" id="A0A8S4AG03"/>
<dbReference type="InterPro" id="IPR029064">
    <property type="entry name" value="Ribosomal_eL30-like_sf"/>
</dbReference>
<protein>
    <submittedName>
        <fullName evidence="1">(Atlantic silverside) hypothetical protein</fullName>
    </submittedName>
</protein>
<name>A0A8S4AG03_9TELE</name>
<gene>
    <name evidence="1" type="ORF">MMEN_LOCUS3992</name>
</gene>
<evidence type="ECO:0000313" key="2">
    <source>
        <dbReference type="Proteomes" id="UP000677803"/>
    </source>
</evidence>
<dbReference type="EMBL" id="CAJRST010003335">
    <property type="protein sequence ID" value="CAG5867187.1"/>
    <property type="molecule type" value="Genomic_DNA"/>
</dbReference>
<dbReference type="Gene3D" id="3.30.1330.30">
    <property type="match status" value="1"/>
</dbReference>
<keyword evidence="2" id="KW-1185">Reference proteome</keyword>
<proteinExistence type="predicted"/>
<dbReference type="OrthoDB" id="5976967at2759"/>
<sequence length="135" mass="15126">MPRARRLSEYLSVIMFDHENHVNLHPGKTEGSSALCSDHLTVGVNDNAKIMTNIQHCSCQQKLAILSTETQTSVCFDNNISIVGVSAMLHLTDIVGDKLEVLIMLKDPSLEKLHLFCDESRRLNNWVPEISLPRS</sequence>
<evidence type="ECO:0000313" key="1">
    <source>
        <dbReference type="EMBL" id="CAG5867187.1"/>
    </source>
</evidence>
<accession>A0A8S4AG03</accession>
<comment type="caution">
    <text evidence="1">The sequence shown here is derived from an EMBL/GenBank/DDBJ whole genome shotgun (WGS) entry which is preliminary data.</text>
</comment>
<organism evidence="1 2">
    <name type="scientific">Menidia menidia</name>
    <name type="common">Atlantic silverside</name>
    <dbReference type="NCBI Taxonomy" id="238744"/>
    <lineage>
        <taxon>Eukaryota</taxon>
        <taxon>Metazoa</taxon>
        <taxon>Chordata</taxon>
        <taxon>Craniata</taxon>
        <taxon>Vertebrata</taxon>
        <taxon>Euteleostomi</taxon>
        <taxon>Actinopterygii</taxon>
        <taxon>Neopterygii</taxon>
        <taxon>Teleostei</taxon>
        <taxon>Neoteleostei</taxon>
        <taxon>Acanthomorphata</taxon>
        <taxon>Ovalentaria</taxon>
        <taxon>Atherinomorphae</taxon>
        <taxon>Atheriniformes</taxon>
        <taxon>Atherinopsidae</taxon>
        <taxon>Menidiinae</taxon>
        <taxon>Menidia</taxon>
    </lineage>
</organism>
<reference evidence="1" key="1">
    <citation type="submission" date="2021-05" db="EMBL/GenBank/DDBJ databases">
        <authorList>
            <person name="Tigano A."/>
        </authorList>
    </citation>
    <scope>NUCLEOTIDE SEQUENCE</scope>
</reference>
<dbReference type="Proteomes" id="UP000677803">
    <property type="component" value="Unassembled WGS sequence"/>
</dbReference>